<feature type="chain" id="PRO_5030986730" evidence="2">
    <location>
        <begin position="23"/>
        <end position="156"/>
    </location>
</feature>
<gene>
    <name evidence="3" type="ORF">GGR05_003783</name>
</gene>
<keyword evidence="1" id="KW-0472">Membrane</keyword>
<feature type="transmembrane region" description="Helical" evidence="1">
    <location>
        <begin position="55"/>
        <end position="77"/>
    </location>
</feature>
<sequence length="156" mass="15724">MIATAGRLAFAFLLAVLATAIAASIVQTQFNLSALTALGAPVTPSIRALTTLQDIAFFGPVMAAITAAAFLPGLAAASLVSHAFPIARGLIHAVAGAVSLWTAFEVMGVFTPMPTLVAAARTTEGLLALSSTGLIGGAIFARLTGRHRLSPARAVA</sequence>
<accession>A0A7W6C1C7</accession>
<organism evidence="3 4">
    <name type="scientific">Aureimonas phyllosphaerae</name>
    <dbReference type="NCBI Taxonomy" id="1166078"/>
    <lineage>
        <taxon>Bacteria</taxon>
        <taxon>Pseudomonadati</taxon>
        <taxon>Pseudomonadota</taxon>
        <taxon>Alphaproteobacteria</taxon>
        <taxon>Hyphomicrobiales</taxon>
        <taxon>Aurantimonadaceae</taxon>
        <taxon>Aureimonas</taxon>
    </lineage>
</organism>
<dbReference type="EMBL" id="JACIDO010000010">
    <property type="protein sequence ID" value="MBB3937616.1"/>
    <property type="molecule type" value="Genomic_DNA"/>
</dbReference>
<proteinExistence type="predicted"/>
<feature type="signal peptide" evidence="2">
    <location>
        <begin position="1"/>
        <end position="22"/>
    </location>
</feature>
<reference evidence="3 4" key="1">
    <citation type="submission" date="2020-08" db="EMBL/GenBank/DDBJ databases">
        <title>Genomic Encyclopedia of Type Strains, Phase IV (KMG-IV): sequencing the most valuable type-strain genomes for metagenomic binning, comparative biology and taxonomic classification.</title>
        <authorList>
            <person name="Goeker M."/>
        </authorList>
    </citation>
    <scope>NUCLEOTIDE SEQUENCE [LARGE SCALE GENOMIC DNA]</scope>
    <source>
        <strain evidence="3 4">DSM 25024</strain>
    </source>
</reference>
<dbReference type="Proteomes" id="UP000531216">
    <property type="component" value="Unassembled WGS sequence"/>
</dbReference>
<evidence type="ECO:0000256" key="2">
    <source>
        <dbReference type="SAM" id="SignalP"/>
    </source>
</evidence>
<keyword evidence="1" id="KW-1133">Transmembrane helix</keyword>
<comment type="caution">
    <text evidence="3">The sequence shown here is derived from an EMBL/GenBank/DDBJ whole genome shotgun (WGS) entry which is preliminary data.</text>
</comment>
<protein>
    <submittedName>
        <fullName evidence="3">Uncharacterized protein</fullName>
    </submittedName>
</protein>
<dbReference type="AlphaFoldDB" id="A0A7W6C1C7"/>
<keyword evidence="4" id="KW-1185">Reference proteome</keyword>
<evidence type="ECO:0000313" key="4">
    <source>
        <dbReference type="Proteomes" id="UP000531216"/>
    </source>
</evidence>
<dbReference type="OrthoDB" id="7907428at2"/>
<keyword evidence="1" id="KW-0812">Transmembrane</keyword>
<feature type="transmembrane region" description="Helical" evidence="1">
    <location>
        <begin position="89"/>
        <end position="113"/>
    </location>
</feature>
<dbReference type="RefSeq" id="WP_090964976.1">
    <property type="nucleotide sequence ID" value="NZ_CP181348.1"/>
</dbReference>
<keyword evidence="2" id="KW-0732">Signal</keyword>
<name>A0A7W6C1C7_9HYPH</name>
<evidence type="ECO:0000256" key="1">
    <source>
        <dbReference type="SAM" id="Phobius"/>
    </source>
</evidence>
<evidence type="ECO:0000313" key="3">
    <source>
        <dbReference type="EMBL" id="MBB3937616.1"/>
    </source>
</evidence>
<feature type="transmembrane region" description="Helical" evidence="1">
    <location>
        <begin position="125"/>
        <end position="143"/>
    </location>
</feature>